<keyword evidence="2" id="KW-1185">Reference proteome</keyword>
<evidence type="ECO:0000313" key="2">
    <source>
        <dbReference type="Proteomes" id="UP000546162"/>
    </source>
</evidence>
<name>A0A7W7H104_9ACTN</name>
<sequence>MRTTQKWIMAVVAAVLLTCTGLGLVARHRYHEAKDRRDLLDLTIGWNRPLDELRVPDEMPADPGSGEISAYGLRLSLGIVSYSVLLVAERGEPLWSVSCGATAVVVCTDLGDGYTLLTEFDTDNSDPATIVRRRIGDLMFEAGVPGHRPDLVDRLRGLITATHAPDDAELLRLLRSDYYQTDWS</sequence>
<dbReference type="AlphaFoldDB" id="A0A7W7H104"/>
<protein>
    <submittedName>
        <fullName evidence="1">Uncharacterized protein</fullName>
    </submittedName>
</protein>
<gene>
    <name evidence="1" type="ORF">BJY16_005402</name>
</gene>
<accession>A0A7W7H104</accession>
<proteinExistence type="predicted"/>
<comment type="caution">
    <text evidence="1">The sequence shown here is derived from an EMBL/GenBank/DDBJ whole genome shotgun (WGS) entry which is preliminary data.</text>
</comment>
<dbReference type="EMBL" id="JACHNB010000001">
    <property type="protein sequence ID" value="MBB4741943.1"/>
    <property type="molecule type" value="Genomic_DNA"/>
</dbReference>
<reference evidence="1 2" key="1">
    <citation type="submission" date="2020-08" db="EMBL/GenBank/DDBJ databases">
        <title>Sequencing the genomes of 1000 actinobacteria strains.</title>
        <authorList>
            <person name="Klenk H.-P."/>
        </authorList>
    </citation>
    <scope>NUCLEOTIDE SEQUENCE [LARGE SCALE GENOMIC DNA]</scope>
    <source>
        <strain evidence="1 2">DSM 45809</strain>
    </source>
</reference>
<organism evidence="1 2">
    <name type="scientific">Actinoplanes octamycinicus</name>
    <dbReference type="NCBI Taxonomy" id="135948"/>
    <lineage>
        <taxon>Bacteria</taxon>
        <taxon>Bacillati</taxon>
        <taxon>Actinomycetota</taxon>
        <taxon>Actinomycetes</taxon>
        <taxon>Micromonosporales</taxon>
        <taxon>Micromonosporaceae</taxon>
        <taxon>Actinoplanes</taxon>
    </lineage>
</organism>
<dbReference type="Proteomes" id="UP000546162">
    <property type="component" value="Unassembled WGS sequence"/>
</dbReference>
<evidence type="ECO:0000313" key="1">
    <source>
        <dbReference type="EMBL" id="MBB4741943.1"/>
    </source>
</evidence>
<dbReference type="RefSeq" id="WP_185042370.1">
    <property type="nucleotide sequence ID" value="NZ_BAABFG010000005.1"/>
</dbReference>